<evidence type="ECO:0000313" key="8">
    <source>
        <dbReference type="EMBL" id="KAH0916538.1"/>
    </source>
</evidence>
<feature type="repeat" description="ANK" evidence="5">
    <location>
        <begin position="463"/>
        <end position="495"/>
    </location>
</feature>
<dbReference type="InterPro" id="IPR021832">
    <property type="entry name" value="ANKRD13"/>
</dbReference>
<accession>A0ABQ8CJ07</accession>
<evidence type="ECO:0000256" key="1">
    <source>
        <dbReference type="ARBA" id="ARBA00001946"/>
    </source>
</evidence>
<comment type="cofactor">
    <cofactor evidence="1">
        <name>Mg(2+)</name>
        <dbReference type="ChEBI" id="CHEBI:18420"/>
    </cofactor>
</comment>
<evidence type="ECO:0000256" key="4">
    <source>
        <dbReference type="ARBA" id="ARBA00023136"/>
    </source>
</evidence>
<gene>
    <name evidence="8" type="ORF">HID58_030984</name>
</gene>
<dbReference type="Pfam" id="PF00023">
    <property type="entry name" value="Ank"/>
    <property type="match status" value="1"/>
</dbReference>
<keyword evidence="3" id="KW-0677">Repeat</keyword>
<comment type="subcellular location">
    <subcellularLocation>
        <location evidence="2">Endomembrane system</location>
    </subcellularLocation>
</comment>
<dbReference type="InterPro" id="IPR002110">
    <property type="entry name" value="Ankyrin_rpt"/>
</dbReference>
<keyword evidence="5" id="KW-0040">ANK repeat</keyword>
<dbReference type="EMBL" id="JAGKQM010000008">
    <property type="protein sequence ID" value="KAH0916538.1"/>
    <property type="molecule type" value="Genomic_DNA"/>
</dbReference>
<comment type="caution">
    <text evidence="8">The sequence shown here is derived from an EMBL/GenBank/DDBJ whole genome shotgun (WGS) entry which is preliminary data.</text>
</comment>
<dbReference type="SUPFAM" id="SSF64005">
    <property type="entry name" value="Undecaprenyl diphosphate synthase"/>
    <property type="match status" value="1"/>
</dbReference>
<reference evidence="8 9" key="1">
    <citation type="submission" date="2021-05" db="EMBL/GenBank/DDBJ databases">
        <title>Genome Assembly of Synthetic Allotetraploid Brassica napus Reveals Homoeologous Exchanges between Subgenomes.</title>
        <authorList>
            <person name="Davis J.T."/>
        </authorList>
    </citation>
    <scope>NUCLEOTIDE SEQUENCE [LARGE SCALE GENOMIC DNA]</scope>
    <source>
        <strain evidence="9">cv. Da-Ae</strain>
        <tissue evidence="8">Seedling</tissue>
    </source>
</reference>
<evidence type="ECO:0000313" key="9">
    <source>
        <dbReference type="Proteomes" id="UP000824890"/>
    </source>
</evidence>
<dbReference type="Proteomes" id="UP000824890">
    <property type="component" value="Unassembled WGS sequence"/>
</dbReference>
<evidence type="ECO:0000256" key="3">
    <source>
        <dbReference type="ARBA" id="ARBA00022737"/>
    </source>
</evidence>
<dbReference type="PROSITE" id="PS50297">
    <property type="entry name" value="ANK_REP_REGION"/>
    <property type="match status" value="1"/>
</dbReference>
<evidence type="ECO:0000256" key="6">
    <source>
        <dbReference type="SAM" id="MobiDB-lite"/>
    </source>
</evidence>
<dbReference type="PANTHER" id="PTHR12447:SF24">
    <property type="entry name" value="(RAPE) HYPOTHETICAL PROTEIN"/>
    <property type="match status" value="1"/>
</dbReference>
<dbReference type="SMART" id="SM00248">
    <property type="entry name" value="ANK"/>
    <property type="match status" value="3"/>
</dbReference>
<dbReference type="InterPro" id="IPR036770">
    <property type="entry name" value="Ankyrin_rpt-contain_sf"/>
</dbReference>
<dbReference type="PANTHER" id="PTHR12447">
    <property type="entry name" value="ANKYRIN REPEAT DOMAIN-CONTAINING PROTEIN 13"/>
    <property type="match status" value="1"/>
</dbReference>
<dbReference type="InterPro" id="IPR055285">
    <property type="entry name" value="ANKRD13_C"/>
</dbReference>
<sequence length="899" mass="99872">MLTYEKFVIASADVLESKESAGGLKASLTDAALENFKEKWELFRVACDQAEEFVESVKQRIGSECLVDEATGLTTTTTGGGGSNSGQSVGAATSLPPISAVRLEQMSRAVRWLVLELQRGSGGAAAGSVHSPRYMDFNDPMLLLSSRIGQIGDLGLDLLWRFLHIVVSLFHIVSGIFEAIQSYAISLGLIQKYSSIDIEKLMCLAVVVDIEVARDVAKVVELLQWLKTIGVKQVGLFDSQGLLKKSKDMILELVPGSMLLQETGEKDISPDRKEGIAIEFISSSDNKEAVVKAANILLQRHLKASHPEKDEGDNVFTESHLNEALRVVGENVHVPDLMLVYGPVRSHLGFPAWRLRYTEITYGIVEVYEIWFPSEGNPQIYRSAPKLWQPSPVNKPTTTLDDYAHSPFHYAVVLGDHAGLIRLVSSLPKLTEPEQIHTESDSISQERAAEIISAVIDRRDVPFRETPLHLAVRIGDVLAVKTLSSAGADAALRNVAGWNALDEAVRRGNAEITEMILRHQRRSAWCRWRRRLPCLIAVLERMRDFYVEVSISFESSVIPFFGKVAPSDTYRIWKQGGDLRADTSLTGFDRFKIRRANRRFLFLSDDDVSSSPGTLLVLNREDKTISNAFENAGETVSEREMDVTKAELVEMKNWRGKEKVETVGEWKAKRYEAKNVSFSLKSPKVAVAAGETEKNSPSLTRQLSCSDVEEKEVQPSSLRRGRKSVSLPAAEVSVAGSVPRIKGKETVKSLSPLVWLTDDFPLTTEELLPVLDILAINVEAVRRMKELLTVKFPPGTFPVKMSIPVIPTVKVVITFSKFVALPSMDFYTPVSSPSHISAGVEDQCDVESDIRTSTTRRSFSWLRLKATKKSSQRRLKKEQAQKEDPFAIPAGYKWTSNTD</sequence>
<evidence type="ECO:0000256" key="5">
    <source>
        <dbReference type="PROSITE-ProRule" id="PRU00023"/>
    </source>
</evidence>
<dbReference type="Gene3D" id="1.25.40.20">
    <property type="entry name" value="Ankyrin repeat-containing domain"/>
    <property type="match status" value="1"/>
</dbReference>
<evidence type="ECO:0000256" key="2">
    <source>
        <dbReference type="ARBA" id="ARBA00004308"/>
    </source>
</evidence>
<keyword evidence="4" id="KW-0472">Membrane</keyword>
<dbReference type="PROSITE" id="PS50088">
    <property type="entry name" value="ANK_REPEAT"/>
    <property type="match status" value="1"/>
</dbReference>
<name>A0ABQ8CJ07_BRANA</name>
<feature type="compositionally biased region" description="Polar residues" evidence="6">
    <location>
        <begin position="695"/>
        <end position="705"/>
    </location>
</feature>
<evidence type="ECO:0000259" key="7">
    <source>
        <dbReference type="Pfam" id="PF11904"/>
    </source>
</evidence>
<feature type="domain" description="Ankyrin repeat" evidence="7">
    <location>
        <begin position="580"/>
        <end position="893"/>
    </location>
</feature>
<keyword evidence="9" id="KW-1185">Reference proteome</keyword>
<dbReference type="InterPro" id="IPR036424">
    <property type="entry name" value="UPP_synth-like_sf"/>
</dbReference>
<feature type="region of interest" description="Disordered" evidence="6">
    <location>
        <begin position="689"/>
        <end position="720"/>
    </location>
</feature>
<dbReference type="Pfam" id="PF11904">
    <property type="entry name" value="ANKRD13_C"/>
    <property type="match status" value="1"/>
</dbReference>
<protein>
    <recommendedName>
        <fullName evidence="7">Ankyrin repeat domain-containing protein</fullName>
    </recommendedName>
</protein>
<organism evidence="8 9">
    <name type="scientific">Brassica napus</name>
    <name type="common">Rape</name>
    <dbReference type="NCBI Taxonomy" id="3708"/>
    <lineage>
        <taxon>Eukaryota</taxon>
        <taxon>Viridiplantae</taxon>
        <taxon>Streptophyta</taxon>
        <taxon>Embryophyta</taxon>
        <taxon>Tracheophyta</taxon>
        <taxon>Spermatophyta</taxon>
        <taxon>Magnoliopsida</taxon>
        <taxon>eudicotyledons</taxon>
        <taxon>Gunneridae</taxon>
        <taxon>Pentapetalae</taxon>
        <taxon>rosids</taxon>
        <taxon>malvids</taxon>
        <taxon>Brassicales</taxon>
        <taxon>Brassicaceae</taxon>
        <taxon>Brassiceae</taxon>
        <taxon>Brassica</taxon>
    </lineage>
</organism>
<dbReference type="SUPFAM" id="SSF48403">
    <property type="entry name" value="Ankyrin repeat"/>
    <property type="match status" value="1"/>
</dbReference>
<feature type="region of interest" description="Disordered" evidence="6">
    <location>
        <begin position="872"/>
        <end position="899"/>
    </location>
</feature>
<proteinExistence type="predicted"/>